<dbReference type="GO" id="GO:0008610">
    <property type="term" value="P:lipid biosynthetic process"/>
    <property type="evidence" value="ECO:0007669"/>
    <property type="project" value="InterPro"/>
</dbReference>
<evidence type="ECO:0000256" key="3">
    <source>
        <dbReference type="ARBA" id="ARBA00022989"/>
    </source>
</evidence>
<protein>
    <recommendedName>
        <fullName evidence="5">Fatty acid hydroxylase domain-containing protein</fullName>
    </recommendedName>
</protein>
<organism evidence="6">
    <name type="scientific">Rhizochromulina marina</name>
    <dbReference type="NCBI Taxonomy" id="1034831"/>
    <lineage>
        <taxon>Eukaryota</taxon>
        <taxon>Sar</taxon>
        <taxon>Stramenopiles</taxon>
        <taxon>Ochrophyta</taxon>
        <taxon>Dictyochophyceae</taxon>
        <taxon>Rhizochromulinales</taxon>
        <taxon>Rhizochromulina</taxon>
    </lineage>
</organism>
<dbReference type="GO" id="GO:0016020">
    <property type="term" value="C:membrane"/>
    <property type="evidence" value="ECO:0007669"/>
    <property type="project" value="UniProtKB-SubCell"/>
</dbReference>
<sequence length="410" mass="45128">MPRVAALTGVWLVAWSFSGLWWGVASFQHGGLGPGRLGLGRRVPGRTSASAAWIQAGGHLAAASAGVAAPLTKEASPAREGHLEQDIDATHLPRAEIRRWRAGAGLAVATCVALAPQINSWLARVWPVLQASPVFRHDMFEPVLAITAFFVWGHMWWVVDWLVNSGRAPWLARYKLPVPRGRAGQGKSAATPWYKGWILEAAVYLLPLWFLSATTDAFAPRRMALALGPPTIGRIAGEVGLGLFLYDLYFWWSHAAMHRGPLASRFYRALHGKHHANAEVRACDTVRLTAVEQTIDALCSILALRTLGAHPMSRSVHNIVITFLLLELHCGYDMPWSPQNLVPGRIVAGSRRHHEHHRDGRVFYQKFFTYLDELFDYGARRAHQLRARVAATGTHRPTALPSAVSASSSA</sequence>
<evidence type="ECO:0000313" key="6">
    <source>
        <dbReference type="EMBL" id="CAD9674832.1"/>
    </source>
</evidence>
<reference evidence="6" key="1">
    <citation type="submission" date="2021-01" db="EMBL/GenBank/DDBJ databases">
        <authorList>
            <person name="Corre E."/>
            <person name="Pelletier E."/>
            <person name="Niang G."/>
            <person name="Scheremetjew M."/>
            <person name="Finn R."/>
            <person name="Kale V."/>
            <person name="Holt S."/>
            <person name="Cochrane G."/>
            <person name="Meng A."/>
            <person name="Brown T."/>
            <person name="Cohen L."/>
        </authorList>
    </citation>
    <scope>NUCLEOTIDE SEQUENCE</scope>
    <source>
        <strain evidence="6">CCMP1243</strain>
    </source>
</reference>
<evidence type="ECO:0000256" key="2">
    <source>
        <dbReference type="ARBA" id="ARBA00022692"/>
    </source>
</evidence>
<comment type="subcellular location">
    <subcellularLocation>
        <location evidence="1">Membrane</location>
    </subcellularLocation>
</comment>
<evidence type="ECO:0000256" key="4">
    <source>
        <dbReference type="ARBA" id="ARBA00023136"/>
    </source>
</evidence>
<keyword evidence="3" id="KW-1133">Transmembrane helix</keyword>
<gene>
    <name evidence="6" type="ORF">RMAR1173_LOCUS5878</name>
</gene>
<dbReference type="GO" id="GO:0016491">
    <property type="term" value="F:oxidoreductase activity"/>
    <property type="evidence" value="ECO:0007669"/>
    <property type="project" value="InterPro"/>
</dbReference>
<dbReference type="Pfam" id="PF04116">
    <property type="entry name" value="FA_hydroxylase"/>
    <property type="match status" value="1"/>
</dbReference>
<name>A0A7S2W9C6_9STRA</name>
<dbReference type="PANTHER" id="PTHR11863">
    <property type="entry name" value="STEROL DESATURASE"/>
    <property type="match status" value="1"/>
</dbReference>
<dbReference type="InterPro" id="IPR050307">
    <property type="entry name" value="Sterol_Desaturase_Related"/>
</dbReference>
<evidence type="ECO:0000259" key="5">
    <source>
        <dbReference type="Pfam" id="PF04116"/>
    </source>
</evidence>
<accession>A0A7S2W9C6</accession>
<feature type="domain" description="Fatty acid hydroxylase" evidence="5">
    <location>
        <begin position="241"/>
        <end position="375"/>
    </location>
</feature>
<keyword evidence="2" id="KW-0812">Transmembrane</keyword>
<keyword evidence="4" id="KW-0472">Membrane</keyword>
<dbReference type="GO" id="GO:0005506">
    <property type="term" value="F:iron ion binding"/>
    <property type="evidence" value="ECO:0007669"/>
    <property type="project" value="InterPro"/>
</dbReference>
<dbReference type="AlphaFoldDB" id="A0A7S2W9C6"/>
<dbReference type="InterPro" id="IPR006694">
    <property type="entry name" value="Fatty_acid_hydroxylase"/>
</dbReference>
<dbReference type="EMBL" id="HBHJ01009041">
    <property type="protein sequence ID" value="CAD9674832.1"/>
    <property type="molecule type" value="Transcribed_RNA"/>
</dbReference>
<proteinExistence type="predicted"/>
<evidence type="ECO:0000256" key="1">
    <source>
        <dbReference type="ARBA" id="ARBA00004370"/>
    </source>
</evidence>